<name>A0AA36AZH3_OCTVU</name>
<feature type="region of interest" description="Disordered" evidence="1">
    <location>
        <begin position="1"/>
        <end position="47"/>
    </location>
</feature>
<sequence>MGATDSIEFEKGEDKVERGEQNEGDTNTLDNCEPKKNAKVHQERPKVKLEGEDSDLISSKGAITAFLWKVQL</sequence>
<feature type="compositionally biased region" description="Basic and acidic residues" evidence="1">
    <location>
        <begin position="32"/>
        <end position="47"/>
    </location>
</feature>
<dbReference type="EMBL" id="OX597820">
    <property type="protein sequence ID" value="CAI9725170.1"/>
    <property type="molecule type" value="Genomic_DNA"/>
</dbReference>
<proteinExistence type="predicted"/>
<protein>
    <submittedName>
        <fullName evidence="2">Uncharacterized protein</fullName>
    </submittedName>
</protein>
<evidence type="ECO:0000313" key="3">
    <source>
        <dbReference type="Proteomes" id="UP001162480"/>
    </source>
</evidence>
<gene>
    <name evidence="2" type="ORF">OCTVUL_1B025517</name>
</gene>
<evidence type="ECO:0000313" key="2">
    <source>
        <dbReference type="EMBL" id="CAI9725170.1"/>
    </source>
</evidence>
<organism evidence="2 3">
    <name type="scientific">Octopus vulgaris</name>
    <name type="common">Common octopus</name>
    <dbReference type="NCBI Taxonomy" id="6645"/>
    <lineage>
        <taxon>Eukaryota</taxon>
        <taxon>Metazoa</taxon>
        <taxon>Spiralia</taxon>
        <taxon>Lophotrochozoa</taxon>
        <taxon>Mollusca</taxon>
        <taxon>Cephalopoda</taxon>
        <taxon>Coleoidea</taxon>
        <taxon>Octopodiformes</taxon>
        <taxon>Octopoda</taxon>
        <taxon>Incirrata</taxon>
        <taxon>Octopodidae</taxon>
        <taxon>Octopus</taxon>
    </lineage>
</organism>
<accession>A0AA36AZH3</accession>
<reference evidence="2" key="1">
    <citation type="submission" date="2023-08" db="EMBL/GenBank/DDBJ databases">
        <authorList>
            <person name="Alioto T."/>
            <person name="Alioto T."/>
            <person name="Gomez Garrido J."/>
        </authorList>
    </citation>
    <scope>NUCLEOTIDE SEQUENCE</scope>
</reference>
<feature type="compositionally biased region" description="Basic and acidic residues" evidence="1">
    <location>
        <begin position="8"/>
        <end position="21"/>
    </location>
</feature>
<dbReference type="Proteomes" id="UP001162480">
    <property type="component" value="Chromosome 7"/>
</dbReference>
<evidence type="ECO:0000256" key="1">
    <source>
        <dbReference type="SAM" id="MobiDB-lite"/>
    </source>
</evidence>
<dbReference type="AlphaFoldDB" id="A0AA36AZH3"/>
<keyword evidence="3" id="KW-1185">Reference proteome</keyword>